<dbReference type="Pfam" id="PF03357">
    <property type="entry name" value="Snf7"/>
    <property type="match status" value="1"/>
</dbReference>
<dbReference type="PANTHER" id="PTHR22761">
    <property type="entry name" value="CHARGED MULTIVESICULAR BODY PROTEIN"/>
    <property type="match status" value="1"/>
</dbReference>
<sequence length="220" mass="25150">MGALFGKQKVKSRVTEQDRAILQLKQQRDKLKVYQKRIQGTLEKDTDMARKLLRDGKKDRARLILRKKKYQEQLLLSADKQLENLEKLTQDLEFAVIEAQVVDGLKIGNDALKKANAVFSIDEIERIMDETREGVEKQREIDELISGSLTDQDEEDVMAELDDIIKEQTKISTPTVPEAEAEDDKIEELPDVPSEEPEDIAERKKQKTSSSREKVAVEAS</sequence>
<dbReference type="EMBL" id="JAPTSV010000001">
    <property type="protein sequence ID" value="KAJ1532189.1"/>
    <property type="molecule type" value="Genomic_DNA"/>
</dbReference>
<dbReference type="GO" id="GO:0015031">
    <property type="term" value="P:protein transport"/>
    <property type="evidence" value="ECO:0007669"/>
    <property type="project" value="UniProtKB-KW"/>
</dbReference>
<comment type="similarity">
    <text evidence="2">Belongs to the SNF7 family.</text>
</comment>
<dbReference type="Gene3D" id="6.10.140.1230">
    <property type="match status" value="1"/>
</dbReference>
<keyword evidence="7" id="KW-0175">Coiled coil</keyword>
<feature type="region of interest" description="Disordered" evidence="8">
    <location>
        <begin position="166"/>
        <end position="220"/>
    </location>
</feature>
<evidence type="ECO:0000313" key="10">
    <source>
        <dbReference type="Proteomes" id="UP001075354"/>
    </source>
</evidence>
<feature type="compositionally biased region" description="Basic and acidic residues" evidence="8">
    <location>
        <begin position="210"/>
        <end position="220"/>
    </location>
</feature>
<keyword evidence="3" id="KW-0813">Transport</keyword>
<protein>
    <recommendedName>
        <fullName evidence="11">Charged multivesicular body protein 6</fullName>
    </recommendedName>
</protein>
<dbReference type="GO" id="GO:0032511">
    <property type="term" value="P:late endosome to vacuole transport via multivesicular body sorting pathway"/>
    <property type="evidence" value="ECO:0007669"/>
    <property type="project" value="TreeGrafter"/>
</dbReference>
<dbReference type="AlphaFoldDB" id="A0AAV7Y263"/>
<evidence type="ECO:0000256" key="8">
    <source>
        <dbReference type="SAM" id="MobiDB-lite"/>
    </source>
</evidence>
<dbReference type="PANTHER" id="PTHR22761:SF5">
    <property type="entry name" value="CHARGED MULTIVESICULAR BODY PROTEIN 6"/>
    <property type="match status" value="1"/>
</dbReference>
<dbReference type="Proteomes" id="UP001075354">
    <property type="component" value="Chromosome 1"/>
</dbReference>
<evidence type="ECO:0008006" key="11">
    <source>
        <dbReference type="Google" id="ProtNLM"/>
    </source>
</evidence>
<reference evidence="9" key="1">
    <citation type="submission" date="2022-12" db="EMBL/GenBank/DDBJ databases">
        <title>Chromosome-level genome assembly of the bean flower thrips Megalurothrips usitatus.</title>
        <authorList>
            <person name="Ma L."/>
            <person name="Liu Q."/>
            <person name="Li H."/>
            <person name="Cai W."/>
        </authorList>
    </citation>
    <scope>NUCLEOTIDE SEQUENCE</scope>
    <source>
        <strain evidence="9">Cailab_2022a</strain>
    </source>
</reference>
<comment type="subcellular location">
    <subcellularLocation>
        <location evidence="1">Endosome membrane</location>
    </subcellularLocation>
</comment>
<accession>A0AAV7Y263</accession>
<keyword evidence="5" id="KW-0653">Protein transport</keyword>
<name>A0AAV7Y263_9NEOP</name>
<keyword evidence="6" id="KW-0472">Membrane</keyword>
<evidence type="ECO:0000256" key="6">
    <source>
        <dbReference type="ARBA" id="ARBA00023136"/>
    </source>
</evidence>
<keyword evidence="10" id="KW-1185">Reference proteome</keyword>
<dbReference type="GO" id="GO:0005771">
    <property type="term" value="C:multivesicular body"/>
    <property type="evidence" value="ECO:0007669"/>
    <property type="project" value="TreeGrafter"/>
</dbReference>
<evidence type="ECO:0000313" key="9">
    <source>
        <dbReference type="EMBL" id="KAJ1532189.1"/>
    </source>
</evidence>
<comment type="caution">
    <text evidence="9">The sequence shown here is derived from an EMBL/GenBank/DDBJ whole genome shotgun (WGS) entry which is preliminary data.</text>
</comment>
<organism evidence="9 10">
    <name type="scientific">Megalurothrips usitatus</name>
    <name type="common">bean blossom thrips</name>
    <dbReference type="NCBI Taxonomy" id="439358"/>
    <lineage>
        <taxon>Eukaryota</taxon>
        <taxon>Metazoa</taxon>
        <taxon>Ecdysozoa</taxon>
        <taxon>Arthropoda</taxon>
        <taxon>Hexapoda</taxon>
        <taxon>Insecta</taxon>
        <taxon>Pterygota</taxon>
        <taxon>Neoptera</taxon>
        <taxon>Paraneoptera</taxon>
        <taxon>Thysanoptera</taxon>
        <taxon>Terebrantia</taxon>
        <taxon>Thripoidea</taxon>
        <taxon>Thripidae</taxon>
        <taxon>Megalurothrips</taxon>
    </lineage>
</organism>
<keyword evidence="4" id="KW-0967">Endosome</keyword>
<dbReference type="GO" id="GO:0006900">
    <property type="term" value="P:vesicle budding from membrane"/>
    <property type="evidence" value="ECO:0007669"/>
    <property type="project" value="TreeGrafter"/>
</dbReference>
<feature type="compositionally biased region" description="Acidic residues" evidence="8">
    <location>
        <begin position="179"/>
        <end position="199"/>
    </location>
</feature>
<proteinExistence type="inferred from homology"/>
<dbReference type="InterPro" id="IPR005024">
    <property type="entry name" value="Snf7_fam"/>
</dbReference>
<evidence type="ECO:0000256" key="5">
    <source>
        <dbReference type="ARBA" id="ARBA00022927"/>
    </source>
</evidence>
<evidence type="ECO:0000256" key="4">
    <source>
        <dbReference type="ARBA" id="ARBA00022753"/>
    </source>
</evidence>
<evidence type="ECO:0000256" key="1">
    <source>
        <dbReference type="ARBA" id="ARBA00004608"/>
    </source>
</evidence>
<gene>
    <name evidence="9" type="ORF">ONE63_000811</name>
</gene>
<dbReference type="GO" id="GO:0000815">
    <property type="term" value="C:ESCRT III complex"/>
    <property type="evidence" value="ECO:0007669"/>
    <property type="project" value="TreeGrafter"/>
</dbReference>
<evidence type="ECO:0000256" key="2">
    <source>
        <dbReference type="ARBA" id="ARBA00006190"/>
    </source>
</evidence>
<evidence type="ECO:0000256" key="3">
    <source>
        <dbReference type="ARBA" id="ARBA00022448"/>
    </source>
</evidence>
<feature type="coiled-coil region" evidence="7">
    <location>
        <begin position="71"/>
        <end position="98"/>
    </location>
</feature>
<evidence type="ECO:0000256" key="7">
    <source>
        <dbReference type="SAM" id="Coils"/>
    </source>
</evidence>